<gene>
    <name evidence="3" type="ORF">NWE54_07260</name>
</gene>
<dbReference type="EMBL" id="CP102774">
    <property type="protein sequence ID" value="UZF88579.1"/>
    <property type="molecule type" value="Genomic_DNA"/>
</dbReference>
<feature type="domain" description="DUF2314" evidence="2">
    <location>
        <begin position="37"/>
        <end position="154"/>
    </location>
</feature>
<evidence type="ECO:0000256" key="1">
    <source>
        <dbReference type="SAM" id="SignalP"/>
    </source>
</evidence>
<evidence type="ECO:0000259" key="2">
    <source>
        <dbReference type="Pfam" id="PF10077"/>
    </source>
</evidence>
<accession>A0A9E7ZQS0</accession>
<keyword evidence="1" id="KW-0732">Signal</keyword>
<dbReference type="AlphaFoldDB" id="A0A9E7ZQS0"/>
<dbReference type="InterPro" id="IPR018756">
    <property type="entry name" value="DUF2314"/>
</dbReference>
<sequence>MRRGRILAAVLLAVAFAVPAVWQAHAQDPTYDYRTGDPEMAKAVAAARGSLPRFREDFQARRGERFVVKVAIPVKGVDAREHIWMSLDAIEGDVFVGRLANEPRRLAPLVKGSPYRAADAMISDWGYVRGGLMHGNYTTRLMLKRLPAREAEALRQALSPEP</sequence>
<feature type="chain" id="PRO_5039174142" evidence="1">
    <location>
        <begin position="27"/>
        <end position="162"/>
    </location>
</feature>
<organism evidence="3">
    <name type="scientific">Bosea sp. NBC_00436</name>
    <dbReference type="NCBI Taxonomy" id="2969620"/>
    <lineage>
        <taxon>Bacteria</taxon>
        <taxon>Pseudomonadati</taxon>
        <taxon>Pseudomonadota</taxon>
        <taxon>Alphaproteobacteria</taxon>
        <taxon>Hyphomicrobiales</taxon>
        <taxon>Boseaceae</taxon>
        <taxon>Bosea</taxon>
    </lineage>
</organism>
<reference evidence="3" key="1">
    <citation type="submission" date="2022-08" db="EMBL/GenBank/DDBJ databases">
        <title>Complete Genome Sequences of 2 Bosea sp. soil isolates.</title>
        <authorList>
            <person name="Alvarez Arevalo M."/>
            <person name="Sterndorff E.B."/>
            <person name="Faurdal D."/>
            <person name="Joergensen T.S."/>
            <person name="Weber T."/>
        </authorList>
    </citation>
    <scope>NUCLEOTIDE SEQUENCE</scope>
    <source>
        <strain evidence="3">NBC_00436</strain>
    </source>
</reference>
<protein>
    <submittedName>
        <fullName evidence="3">DUF2314 domain-containing protein</fullName>
    </submittedName>
</protein>
<feature type="signal peptide" evidence="1">
    <location>
        <begin position="1"/>
        <end position="26"/>
    </location>
</feature>
<proteinExistence type="predicted"/>
<dbReference type="Pfam" id="PF10077">
    <property type="entry name" value="DUF2314"/>
    <property type="match status" value="1"/>
</dbReference>
<name>A0A9E7ZQS0_9HYPH</name>
<evidence type="ECO:0000313" key="3">
    <source>
        <dbReference type="EMBL" id="UZF88579.1"/>
    </source>
</evidence>